<evidence type="ECO:0000313" key="2">
    <source>
        <dbReference type="Proteomes" id="UP001447188"/>
    </source>
</evidence>
<name>A0ABR3G4B7_9PEZI</name>
<evidence type="ECO:0000313" key="1">
    <source>
        <dbReference type="EMBL" id="KAL0630793.1"/>
    </source>
</evidence>
<sequence length="168" mass="18821">MWCRRYDGHVRAVILVKYLCRNPHISRASILLLFRPVQRPDGKWAALQVQVGPKYILFPRPADAGTETDGVPLVYEDYFGPENLGVGKTGQERFDPPLELVRELVEESIAVTCEREGYRFVSDGSSVASQQPIADGVLLGEEKMQDEPLVVPPGFAPVEGEFEEFEDD</sequence>
<protein>
    <submittedName>
        <fullName evidence="1">Uncharacterized protein</fullName>
    </submittedName>
</protein>
<keyword evidence="2" id="KW-1185">Reference proteome</keyword>
<proteinExistence type="predicted"/>
<reference evidence="1 2" key="1">
    <citation type="submission" date="2024-02" db="EMBL/GenBank/DDBJ databases">
        <title>Discinaceae phylogenomics.</title>
        <authorList>
            <person name="Dirks A.C."/>
            <person name="James T.Y."/>
        </authorList>
    </citation>
    <scope>NUCLEOTIDE SEQUENCE [LARGE SCALE GENOMIC DNA]</scope>
    <source>
        <strain evidence="1 2">ACD0624</strain>
    </source>
</reference>
<dbReference type="EMBL" id="JBBBZM010000381">
    <property type="protein sequence ID" value="KAL0630793.1"/>
    <property type="molecule type" value="Genomic_DNA"/>
</dbReference>
<gene>
    <name evidence="1" type="ORF">Q9L58_010360</name>
</gene>
<dbReference type="Proteomes" id="UP001447188">
    <property type="component" value="Unassembled WGS sequence"/>
</dbReference>
<organism evidence="1 2">
    <name type="scientific">Discina gigas</name>
    <dbReference type="NCBI Taxonomy" id="1032678"/>
    <lineage>
        <taxon>Eukaryota</taxon>
        <taxon>Fungi</taxon>
        <taxon>Dikarya</taxon>
        <taxon>Ascomycota</taxon>
        <taxon>Pezizomycotina</taxon>
        <taxon>Pezizomycetes</taxon>
        <taxon>Pezizales</taxon>
        <taxon>Discinaceae</taxon>
        <taxon>Discina</taxon>
    </lineage>
</organism>
<comment type="caution">
    <text evidence="1">The sequence shown here is derived from an EMBL/GenBank/DDBJ whole genome shotgun (WGS) entry which is preliminary data.</text>
</comment>
<accession>A0ABR3G4B7</accession>